<protein>
    <recommendedName>
        <fullName evidence="2">THIF-type NAD/FAD binding fold domain-containing protein</fullName>
    </recommendedName>
</protein>
<dbReference type="Gene3D" id="3.40.50.720">
    <property type="entry name" value="NAD(P)-binding Rossmann-like Domain"/>
    <property type="match status" value="1"/>
</dbReference>
<dbReference type="GO" id="GO:0008641">
    <property type="term" value="F:ubiquitin-like modifier activating enzyme activity"/>
    <property type="evidence" value="ECO:0007669"/>
    <property type="project" value="InterPro"/>
</dbReference>
<dbReference type="Proteomes" id="UP001295423">
    <property type="component" value="Unassembled WGS sequence"/>
</dbReference>
<accession>A0AAD2G7G5</accession>
<gene>
    <name evidence="3" type="ORF">CYCCA115_LOCUS19695</name>
</gene>
<evidence type="ECO:0000313" key="4">
    <source>
        <dbReference type="Proteomes" id="UP001295423"/>
    </source>
</evidence>
<feature type="region of interest" description="Disordered" evidence="1">
    <location>
        <begin position="36"/>
        <end position="61"/>
    </location>
</feature>
<dbReference type="PANTHER" id="PTHR43267">
    <property type="entry name" value="TRNA THREONYLCARBAMOYLADENOSINE DEHYDRATASE"/>
    <property type="match status" value="1"/>
</dbReference>
<dbReference type="GO" id="GO:0061503">
    <property type="term" value="F:tRNA threonylcarbamoyladenosine dehydratase"/>
    <property type="evidence" value="ECO:0007669"/>
    <property type="project" value="TreeGrafter"/>
</dbReference>
<evidence type="ECO:0000256" key="1">
    <source>
        <dbReference type="SAM" id="MobiDB-lite"/>
    </source>
</evidence>
<dbReference type="InterPro" id="IPR000594">
    <property type="entry name" value="ThiF_NAD_FAD-bd"/>
</dbReference>
<feature type="domain" description="THIF-type NAD/FAD binding fold" evidence="2">
    <location>
        <begin position="70"/>
        <end position="324"/>
    </location>
</feature>
<comment type="caution">
    <text evidence="3">The sequence shown here is derived from an EMBL/GenBank/DDBJ whole genome shotgun (WGS) entry which is preliminary data.</text>
</comment>
<dbReference type="GO" id="GO:0061504">
    <property type="term" value="P:cyclic threonylcarbamoyladenosine biosynthetic process"/>
    <property type="evidence" value="ECO:0007669"/>
    <property type="project" value="TreeGrafter"/>
</dbReference>
<reference evidence="3" key="1">
    <citation type="submission" date="2023-08" db="EMBL/GenBank/DDBJ databases">
        <authorList>
            <person name="Audoor S."/>
            <person name="Bilcke G."/>
        </authorList>
    </citation>
    <scope>NUCLEOTIDE SEQUENCE</scope>
</reference>
<dbReference type="InterPro" id="IPR035985">
    <property type="entry name" value="Ubiquitin-activating_enz"/>
</dbReference>
<keyword evidence="4" id="KW-1185">Reference proteome</keyword>
<dbReference type="Pfam" id="PF00899">
    <property type="entry name" value="ThiF"/>
    <property type="match status" value="1"/>
</dbReference>
<dbReference type="SUPFAM" id="SSF69572">
    <property type="entry name" value="Activating enzymes of the ubiquitin-like proteins"/>
    <property type="match status" value="1"/>
</dbReference>
<dbReference type="AlphaFoldDB" id="A0AAD2G7G5"/>
<feature type="compositionally biased region" description="Basic and acidic residues" evidence="1">
    <location>
        <begin position="51"/>
        <end position="61"/>
    </location>
</feature>
<name>A0AAD2G7G5_9STRA</name>
<dbReference type="EMBL" id="CAKOGP040002103">
    <property type="protein sequence ID" value="CAJ1962453.1"/>
    <property type="molecule type" value="Genomic_DNA"/>
</dbReference>
<sequence length="457" mass="50185">MTSSSQQTFLTGLLAGATISFAAKWLLDRNQGAAQNESSSKRITKQSSSDTKNKDKIPSIPAELREEQLSRHTLYFGEEGMKSIRNSKVCVVGLGGVGSHTAIMLARGGVEFLRLIDFDQVTLSSLNRHACATLADVGIPKVTCVEKVCHQLGVAGIDARAEMFTKDSGPTMLGDTKWDIVIDCIDDVPTKVALLAYCVKNKIRALSCMGAGGKSDMTRLHISDIRTASRDPLATKIRNNLKRAMKGESDAYLDDMDQLTVIYSSEKVVVKLADLTEEQKEQGDKSQFGNVDGMRIRVLPVLGPLPAIMGQSLASIAMCELGKKPIHQPVTGERVGRNVRNKMFQHITRREQQIEDNTIPGVWASYTGKIQIGPDDIDYLLGMWRNRCGVTGARLGTVLQLARWDLTKPATTDNLVIMSTHALKAYDEEGRGSIPHEVQKRIELRLAEARDVNSEAF</sequence>
<evidence type="ECO:0000313" key="3">
    <source>
        <dbReference type="EMBL" id="CAJ1962453.1"/>
    </source>
</evidence>
<organism evidence="3 4">
    <name type="scientific">Cylindrotheca closterium</name>
    <dbReference type="NCBI Taxonomy" id="2856"/>
    <lineage>
        <taxon>Eukaryota</taxon>
        <taxon>Sar</taxon>
        <taxon>Stramenopiles</taxon>
        <taxon>Ochrophyta</taxon>
        <taxon>Bacillariophyta</taxon>
        <taxon>Bacillariophyceae</taxon>
        <taxon>Bacillariophycidae</taxon>
        <taxon>Bacillariales</taxon>
        <taxon>Bacillariaceae</taxon>
        <taxon>Cylindrotheca</taxon>
    </lineage>
</organism>
<proteinExistence type="predicted"/>
<evidence type="ECO:0000259" key="2">
    <source>
        <dbReference type="Pfam" id="PF00899"/>
    </source>
</evidence>
<dbReference type="InterPro" id="IPR045886">
    <property type="entry name" value="ThiF/MoeB/HesA"/>
</dbReference>
<dbReference type="PANTHER" id="PTHR43267:SF2">
    <property type="entry name" value="TRNA THREONYLCARBAMOYLADENOSINE DEHYDRATASE 1-RELATED"/>
    <property type="match status" value="1"/>
</dbReference>